<name>A0A0A5GHH2_9BACI</name>
<gene>
    <name evidence="1" type="ORF">N783_20145</name>
</gene>
<comment type="caution">
    <text evidence="1">The sequence shown here is derived from an EMBL/GenBank/DDBJ whole genome shotgun (WGS) entry which is preliminary data.</text>
</comment>
<organism evidence="1 2">
    <name type="scientific">Pontibacillus marinus BH030004 = DSM 16465</name>
    <dbReference type="NCBI Taxonomy" id="1385511"/>
    <lineage>
        <taxon>Bacteria</taxon>
        <taxon>Bacillati</taxon>
        <taxon>Bacillota</taxon>
        <taxon>Bacilli</taxon>
        <taxon>Bacillales</taxon>
        <taxon>Bacillaceae</taxon>
        <taxon>Pontibacillus</taxon>
    </lineage>
</organism>
<dbReference type="RefSeq" id="WP_027448371.1">
    <property type="nucleotide sequence ID" value="NZ_AVPF01000006.1"/>
</dbReference>
<reference evidence="1 2" key="1">
    <citation type="submission" date="2013-08" db="EMBL/GenBank/DDBJ databases">
        <authorList>
            <person name="Huang J."/>
            <person name="Wang G."/>
        </authorList>
    </citation>
    <scope>NUCLEOTIDE SEQUENCE [LARGE SCALE GENOMIC DNA]</scope>
    <source>
        <strain evidence="1 2">BH030004</strain>
    </source>
</reference>
<dbReference type="AlphaFoldDB" id="A0A0A5GHH2"/>
<sequence>MLSVQMLKPFYVKQEVDRIRIMLAYQYFSIHIDDKLYHFVPVEGREISINRDTKQIENTKDVLVFQNGKHMIQISILELMDLPDFLTHVNSIAHRYLKKKKPVNLTKVDRVIHELEMQNAKRLIDEALDKRETKKFHDLVWYIKDNF</sequence>
<evidence type="ECO:0008006" key="3">
    <source>
        <dbReference type="Google" id="ProtNLM"/>
    </source>
</evidence>
<dbReference type="OrthoDB" id="2930704at2"/>
<evidence type="ECO:0000313" key="1">
    <source>
        <dbReference type="EMBL" id="KGX90673.1"/>
    </source>
</evidence>
<dbReference type="EMBL" id="AVPF01000006">
    <property type="protein sequence ID" value="KGX90673.1"/>
    <property type="molecule type" value="Genomic_DNA"/>
</dbReference>
<keyword evidence="2" id="KW-1185">Reference proteome</keyword>
<dbReference type="eggNOG" id="ENOG5032URS">
    <property type="taxonomic scope" value="Bacteria"/>
</dbReference>
<evidence type="ECO:0000313" key="2">
    <source>
        <dbReference type="Proteomes" id="UP000030403"/>
    </source>
</evidence>
<dbReference type="STRING" id="1385511.GCA_000425225_01475"/>
<accession>A0A0A5GHH2</accession>
<protein>
    <recommendedName>
        <fullName evidence="3">IDEAL domain-containing protein</fullName>
    </recommendedName>
</protein>
<proteinExistence type="predicted"/>
<dbReference type="Proteomes" id="UP000030403">
    <property type="component" value="Unassembled WGS sequence"/>
</dbReference>